<dbReference type="EMBL" id="FQXC01000002">
    <property type="protein sequence ID" value="SHH19006.1"/>
    <property type="molecule type" value="Genomic_DNA"/>
</dbReference>
<accession>A0A1M5QYQ6</accession>
<dbReference type="STRING" id="996342.SAMN05443551_1545"/>
<proteinExistence type="predicted"/>
<dbReference type="Proteomes" id="UP000184221">
    <property type="component" value="Unassembled WGS sequence"/>
</dbReference>
<gene>
    <name evidence="3" type="ORF">SAMN05443551_1545</name>
</gene>
<keyword evidence="2" id="KW-0456">Lyase</keyword>
<reference evidence="3 4" key="1">
    <citation type="submission" date="2016-11" db="EMBL/GenBank/DDBJ databases">
        <authorList>
            <person name="Jaros S."/>
            <person name="Januszkiewicz K."/>
            <person name="Wedrychowicz H."/>
        </authorList>
    </citation>
    <scope>NUCLEOTIDE SEQUENCE [LARGE SCALE GENOMIC DNA]</scope>
    <source>
        <strain evidence="3 4">DSM 29431</strain>
    </source>
</reference>
<keyword evidence="4" id="KW-1185">Reference proteome</keyword>
<organism evidence="3 4">
    <name type="scientific">Marivita hallyeonensis</name>
    <dbReference type="NCBI Taxonomy" id="996342"/>
    <lineage>
        <taxon>Bacteria</taxon>
        <taxon>Pseudomonadati</taxon>
        <taxon>Pseudomonadota</taxon>
        <taxon>Alphaproteobacteria</taxon>
        <taxon>Rhodobacterales</taxon>
        <taxon>Roseobacteraceae</taxon>
        <taxon>Marivita</taxon>
    </lineage>
</organism>
<dbReference type="InterPro" id="IPR002762">
    <property type="entry name" value="CbiX-like"/>
</dbReference>
<dbReference type="OrthoDB" id="7346027at2"/>
<dbReference type="AlphaFoldDB" id="A0A1M5QYQ6"/>
<dbReference type="SUPFAM" id="SSF53800">
    <property type="entry name" value="Chelatase"/>
    <property type="match status" value="2"/>
</dbReference>
<evidence type="ECO:0000313" key="4">
    <source>
        <dbReference type="Proteomes" id="UP000184221"/>
    </source>
</evidence>
<sequence length="239" mass="25397">MSFSALIVSHGQPSDPEVGEAEIAALAADVARHLPEARIDGVTLAAEGRIEALSADRPGALVYPMFMADGWFTQSQLPKRLADGVGPQLVSFGMDCTLPMLAANWCRTVCTENSLDPYKTDLVVAGHGSGKSRRVSDATRRFAEQVADVVKPNSVRCGFVEEDPSLEDALSGLGTNAICLPFFAARRGHVLEDLPAAVAASGFEGIVLDPIGLHPDVPKLIADALRWRATTPDVSKCVF</sequence>
<dbReference type="CDD" id="cd03416">
    <property type="entry name" value="CbiX_SirB_N"/>
    <property type="match status" value="1"/>
</dbReference>
<dbReference type="GO" id="GO:0016829">
    <property type="term" value="F:lyase activity"/>
    <property type="evidence" value="ECO:0007669"/>
    <property type="project" value="UniProtKB-KW"/>
</dbReference>
<name>A0A1M5QYQ6_9RHOB</name>
<dbReference type="GO" id="GO:0046872">
    <property type="term" value="F:metal ion binding"/>
    <property type="evidence" value="ECO:0007669"/>
    <property type="project" value="UniProtKB-KW"/>
</dbReference>
<dbReference type="Gene3D" id="3.40.50.1400">
    <property type="match status" value="2"/>
</dbReference>
<dbReference type="RefSeq" id="WP_072776932.1">
    <property type="nucleotide sequence ID" value="NZ_FQXC01000002.1"/>
</dbReference>
<evidence type="ECO:0000256" key="2">
    <source>
        <dbReference type="ARBA" id="ARBA00023239"/>
    </source>
</evidence>
<evidence type="ECO:0000313" key="3">
    <source>
        <dbReference type="EMBL" id="SHH19006.1"/>
    </source>
</evidence>
<dbReference type="Pfam" id="PF01903">
    <property type="entry name" value="CbiX"/>
    <property type="match status" value="1"/>
</dbReference>
<evidence type="ECO:0000256" key="1">
    <source>
        <dbReference type="ARBA" id="ARBA00022723"/>
    </source>
</evidence>
<keyword evidence="1" id="KW-0479">Metal-binding</keyword>
<protein>
    <submittedName>
        <fullName evidence="3">Sirohydrochlorin ferrochelatase</fullName>
    </submittedName>
</protein>